<feature type="transmembrane region" description="Helical" evidence="7">
    <location>
        <begin position="142"/>
        <end position="161"/>
    </location>
</feature>
<protein>
    <submittedName>
        <fullName evidence="9">Peptide/nickel transport system permease protein</fullName>
    </submittedName>
</protein>
<keyword evidence="5 7" id="KW-1133">Transmembrane helix</keyword>
<keyword evidence="4 7" id="KW-0812">Transmembrane</keyword>
<evidence type="ECO:0000256" key="6">
    <source>
        <dbReference type="ARBA" id="ARBA00023136"/>
    </source>
</evidence>
<feature type="transmembrane region" description="Helical" evidence="7">
    <location>
        <begin position="266"/>
        <end position="290"/>
    </location>
</feature>
<gene>
    <name evidence="9" type="ORF">SAMN05216548_10374</name>
</gene>
<evidence type="ECO:0000256" key="2">
    <source>
        <dbReference type="ARBA" id="ARBA00022448"/>
    </source>
</evidence>
<dbReference type="InterPro" id="IPR050366">
    <property type="entry name" value="BP-dependent_transpt_permease"/>
</dbReference>
<dbReference type="STRING" id="1855383.SAMN05216548_10374"/>
<keyword evidence="2 7" id="KW-0813">Transport</keyword>
<keyword evidence="3" id="KW-1003">Cell membrane</keyword>
<comment type="subcellular location">
    <subcellularLocation>
        <location evidence="1 7">Cell membrane</location>
        <topology evidence="1 7">Multi-pass membrane protein</topology>
    </subcellularLocation>
</comment>
<evidence type="ECO:0000256" key="5">
    <source>
        <dbReference type="ARBA" id="ARBA00022989"/>
    </source>
</evidence>
<keyword evidence="10" id="KW-1185">Reference proteome</keyword>
<dbReference type="PANTHER" id="PTHR43386">
    <property type="entry name" value="OLIGOPEPTIDE TRANSPORT SYSTEM PERMEASE PROTEIN APPC"/>
    <property type="match status" value="1"/>
</dbReference>
<dbReference type="PANTHER" id="PTHR43386:SF25">
    <property type="entry name" value="PEPTIDE ABC TRANSPORTER PERMEASE PROTEIN"/>
    <property type="match status" value="1"/>
</dbReference>
<evidence type="ECO:0000313" key="9">
    <source>
        <dbReference type="EMBL" id="SEQ21015.1"/>
    </source>
</evidence>
<dbReference type="InterPro" id="IPR000515">
    <property type="entry name" value="MetI-like"/>
</dbReference>
<comment type="similarity">
    <text evidence="7">Belongs to the binding-protein-dependent transport system permease family.</text>
</comment>
<evidence type="ECO:0000256" key="3">
    <source>
        <dbReference type="ARBA" id="ARBA00022475"/>
    </source>
</evidence>
<dbReference type="Pfam" id="PF00528">
    <property type="entry name" value="BPD_transp_1"/>
    <property type="match status" value="1"/>
</dbReference>
<evidence type="ECO:0000256" key="4">
    <source>
        <dbReference type="ARBA" id="ARBA00022692"/>
    </source>
</evidence>
<dbReference type="SUPFAM" id="SSF161098">
    <property type="entry name" value="MetI-like"/>
    <property type="match status" value="1"/>
</dbReference>
<accession>A0A1H9E5W5</accession>
<evidence type="ECO:0000256" key="7">
    <source>
        <dbReference type="RuleBase" id="RU363032"/>
    </source>
</evidence>
<dbReference type="AlphaFoldDB" id="A0A1H9E5W5"/>
<feature type="transmembrane region" description="Helical" evidence="7">
    <location>
        <begin position="39"/>
        <end position="62"/>
    </location>
</feature>
<dbReference type="Gene3D" id="1.10.3720.10">
    <property type="entry name" value="MetI-like"/>
    <property type="match status" value="1"/>
</dbReference>
<keyword evidence="6 7" id="KW-0472">Membrane</keyword>
<dbReference type="Proteomes" id="UP000199647">
    <property type="component" value="Unassembled WGS sequence"/>
</dbReference>
<dbReference type="InterPro" id="IPR035906">
    <property type="entry name" value="MetI-like_sf"/>
</dbReference>
<dbReference type="PROSITE" id="PS50928">
    <property type="entry name" value="ABC_TM1"/>
    <property type="match status" value="1"/>
</dbReference>
<feature type="domain" description="ABC transmembrane type-1" evidence="8">
    <location>
        <begin position="102"/>
        <end position="291"/>
    </location>
</feature>
<dbReference type="CDD" id="cd06261">
    <property type="entry name" value="TM_PBP2"/>
    <property type="match status" value="1"/>
</dbReference>
<feature type="transmembrane region" description="Helical" evidence="7">
    <location>
        <begin position="223"/>
        <end position="246"/>
    </location>
</feature>
<dbReference type="GO" id="GO:0005886">
    <property type="term" value="C:plasma membrane"/>
    <property type="evidence" value="ECO:0007669"/>
    <property type="project" value="UniProtKB-SubCell"/>
</dbReference>
<dbReference type="Pfam" id="PF12911">
    <property type="entry name" value="OppC_N"/>
    <property type="match status" value="1"/>
</dbReference>
<reference evidence="9 10" key="1">
    <citation type="submission" date="2016-10" db="EMBL/GenBank/DDBJ databases">
        <authorList>
            <person name="de Groot N.N."/>
        </authorList>
    </citation>
    <scope>NUCLEOTIDE SEQUENCE [LARGE SCALE GENOMIC DNA]</scope>
    <source>
        <strain evidence="9 10">A52C2</strain>
    </source>
</reference>
<proteinExistence type="inferred from homology"/>
<evidence type="ECO:0000256" key="1">
    <source>
        <dbReference type="ARBA" id="ARBA00004651"/>
    </source>
</evidence>
<name>A0A1H9E5W5_9HYPH</name>
<evidence type="ECO:0000259" key="8">
    <source>
        <dbReference type="PROSITE" id="PS50928"/>
    </source>
</evidence>
<dbReference type="EMBL" id="FOFG01000003">
    <property type="protein sequence ID" value="SEQ21015.1"/>
    <property type="molecule type" value="Genomic_DNA"/>
</dbReference>
<dbReference type="InterPro" id="IPR025966">
    <property type="entry name" value="OppC_N"/>
</dbReference>
<sequence length="302" mass="32309">MTDMTVGSGFDAGPVPERAPEQRVRGYWQTVWQKLRYDYVTLFFMALIALIILSAVFAPLLAPIDPYKSSMVYRLKPIGYKQFILGTDEQGRDMLSRLLYGGRVSLTMGIVPVVLATSIGGLLGVLAGYLGGRPNTIIMRTMDVFFAFPSVLLAVAISGSLGNGIPNQLLTLTVVMIPPLCRVAETATSQIRGMDFVDAARASGASMPSILFRHVLINAISPVLVYASTLVSACILLASGLSFLGLGVPPPTPDWGLMLSTLRQAIYVQPLVCALPGVAILITSVAFNLVSDGLRQAMDVKG</sequence>
<organism evidence="9 10">
    <name type="scientific">Faunimonas pinastri</name>
    <dbReference type="NCBI Taxonomy" id="1855383"/>
    <lineage>
        <taxon>Bacteria</taxon>
        <taxon>Pseudomonadati</taxon>
        <taxon>Pseudomonadota</taxon>
        <taxon>Alphaproteobacteria</taxon>
        <taxon>Hyphomicrobiales</taxon>
        <taxon>Afifellaceae</taxon>
        <taxon>Faunimonas</taxon>
    </lineage>
</organism>
<evidence type="ECO:0000313" key="10">
    <source>
        <dbReference type="Proteomes" id="UP000199647"/>
    </source>
</evidence>
<feature type="transmembrane region" description="Helical" evidence="7">
    <location>
        <begin position="104"/>
        <end position="130"/>
    </location>
</feature>
<dbReference type="GO" id="GO:0055085">
    <property type="term" value="P:transmembrane transport"/>
    <property type="evidence" value="ECO:0007669"/>
    <property type="project" value="InterPro"/>
</dbReference>